<keyword evidence="4 6" id="KW-0949">S-adenosyl-L-methionine</keyword>
<proteinExistence type="inferred from homology"/>
<evidence type="ECO:0000256" key="4">
    <source>
        <dbReference type="ARBA" id="ARBA00022691"/>
    </source>
</evidence>
<dbReference type="SUPFAM" id="SSF53335">
    <property type="entry name" value="S-adenosyl-L-methionine-dependent methyltransferases"/>
    <property type="match status" value="1"/>
</dbReference>
<evidence type="ECO:0000256" key="5">
    <source>
        <dbReference type="ARBA" id="ARBA00049391"/>
    </source>
</evidence>
<organism evidence="7 8">
    <name type="scientific">Morus notabilis</name>
    <dbReference type="NCBI Taxonomy" id="981085"/>
    <lineage>
        <taxon>Eukaryota</taxon>
        <taxon>Viridiplantae</taxon>
        <taxon>Streptophyta</taxon>
        <taxon>Embryophyta</taxon>
        <taxon>Tracheophyta</taxon>
        <taxon>Spermatophyta</taxon>
        <taxon>Magnoliopsida</taxon>
        <taxon>eudicotyledons</taxon>
        <taxon>Gunneridae</taxon>
        <taxon>Pentapetalae</taxon>
        <taxon>rosids</taxon>
        <taxon>fabids</taxon>
        <taxon>Rosales</taxon>
        <taxon>Moraceae</taxon>
        <taxon>Moreae</taxon>
        <taxon>Morus</taxon>
    </lineage>
</organism>
<evidence type="ECO:0000256" key="6">
    <source>
        <dbReference type="RuleBase" id="RU368095"/>
    </source>
</evidence>
<comment type="catalytic activity">
    <reaction evidence="5 6">
        <text>3 S-adenosyl-L-methionine = nicotianamine + 3 S-methyl-5'-thioadenosine + 3 H(+)</text>
        <dbReference type="Rhea" id="RHEA:16481"/>
        <dbReference type="ChEBI" id="CHEBI:15378"/>
        <dbReference type="ChEBI" id="CHEBI:17509"/>
        <dbReference type="ChEBI" id="CHEBI:58249"/>
        <dbReference type="ChEBI" id="CHEBI:59789"/>
        <dbReference type="EC" id="2.5.1.43"/>
    </reaction>
</comment>
<dbReference type="OrthoDB" id="1858069at2759"/>
<dbReference type="GO" id="GO:0030418">
    <property type="term" value="P:nicotianamine biosynthetic process"/>
    <property type="evidence" value="ECO:0007669"/>
    <property type="project" value="UniProtKB-UniRule"/>
</dbReference>
<dbReference type="Proteomes" id="UP000030645">
    <property type="component" value="Unassembled WGS sequence"/>
</dbReference>
<dbReference type="GO" id="GO:0030410">
    <property type="term" value="F:nicotianamine synthase activity"/>
    <property type="evidence" value="ECO:0007669"/>
    <property type="project" value="UniProtKB-UniRule"/>
</dbReference>
<dbReference type="PANTHER" id="PTHR32266">
    <property type="entry name" value="NICOTIANAMINE SYNTHASE 3"/>
    <property type="match status" value="1"/>
</dbReference>
<comment type="similarity">
    <text evidence="1 6">Belongs to the nicotianamine synthase (NAS)-like family.</text>
</comment>
<dbReference type="InterPro" id="IPR004298">
    <property type="entry name" value="Nicotian_synth"/>
</dbReference>
<evidence type="ECO:0000313" key="7">
    <source>
        <dbReference type="EMBL" id="EXB98412.1"/>
    </source>
</evidence>
<dbReference type="EMBL" id="KE345289">
    <property type="protein sequence ID" value="EXB98412.1"/>
    <property type="molecule type" value="Genomic_DNA"/>
</dbReference>
<dbReference type="InterPro" id="IPR029063">
    <property type="entry name" value="SAM-dependent_MTases_sf"/>
</dbReference>
<evidence type="ECO:0000313" key="8">
    <source>
        <dbReference type="Proteomes" id="UP000030645"/>
    </source>
</evidence>
<dbReference type="EC" id="2.5.1.43" evidence="2 6"/>
<dbReference type="AlphaFoldDB" id="W9RVW1"/>
<comment type="function">
    <text evidence="6">Synthesizes nicotianamine, a polyamine which serves as a sensor for the physiological iron status within the plant, and/or might be involved in the transport of iron.</text>
</comment>
<dbReference type="eggNOG" id="ENOG502QTU6">
    <property type="taxonomic scope" value="Eukaryota"/>
</dbReference>
<gene>
    <name evidence="7" type="ORF">L484_001806</name>
</gene>
<dbReference type="Pfam" id="PF03059">
    <property type="entry name" value="NAS"/>
    <property type="match status" value="1"/>
</dbReference>
<dbReference type="PROSITE" id="PS51142">
    <property type="entry name" value="NAS"/>
    <property type="match status" value="1"/>
</dbReference>
<name>W9RVW1_9ROSA</name>
<dbReference type="Gene3D" id="3.40.50.150">
    <property type="entry name" value="Vaccinia Virus protein VP39"/>
    <property type="match status" value="1"/>
</dbReference>
<reference evidence="8" key="1">
    <citation type="submission" date="2013-01" db="EMBL/GenBank/DDBJ databases">
        <title>Draft Genome Sequence of a Mulberry Tree, Morus notabilis C.K. Schneid.</title>
        <authorList>
            <person name="He N."/>
            <person name="Zhao S."/>
        </authorList>
    </citation>
    <scope>NUCLEOTIDE SEQUENCE</scope>
</reference>
<keyword evidence="8" id="KW-1185">Reference proteome</keyword>
<sequence>MFCQDQEPLITKVCQLYDQISRLSSLKPSKDVDTLFTQLVLTCIPPNPIDVNKLCKPIQNIRSNLIRLCGEAEGHLESHFSTLLASYQNPLQNLNIFPYYSNYLKLSQLEYNILSQHLTKTNIDDSKTALKIAFIGSGPLPLTSIVLASNHLKTASFHNYDIDPLANSKAEALVSSDPDLSNRMFFHTTDIMDVTTELEEYDVVFLAALVGMDKEEKVRVIRHVAKHMAPGNLLMLRSAHGARAFLYPVVDPCTDLKGFDVLSVYHPTDEVINSVVIARKYLYDDDHDPIVLPMQSLTVEKKQGIINGTGTVSGQIVLPSKCFHEIEAFSPLNIHGKYMVEELAFEEQL</sequence>
<evidence type="ECO:0000256" key="2">
    <source>
        <dbReference type="ARBA" id="ARBA00012675"/>
    </source>
</evidence>
<evidence type="ECO:0000256" key="1">
    <source>
        <dbReference type="ARBA" id="ARBA00007009"/>
    </source>
</evidence>
<evidence type="ECO:0000256" key="3">
    <source>
        <dbReference type="ARBA" id="ARBA00022679"/>
    </source>
</evidence>
<protein>
    <recommendedName>
        <fullName evidence="2 6">Nicotianamine synthase</fullName>
        <ecNumber evidence="2 6">2.5.1.43</ecNumber>
    </recommendedName>
</protein>
<keyword evidence="3 6" id="KW-0808">Transferase</keyword>
<dbReference type="KEGG" id="mnt:21385396"/>
<accession>W9RVW1</accession>
<dbReference type="PANTHER" id="PTHR32266:SF12">
    <property type="entry name" value="NICOTIANAMINE SYNTHASE 3"/>
    <property type="match status" value="1"/>
</dbReference>